<sequence length="84" mass="9380">MQSRAVFADLVDLAELPSTTIGNEMPIWVRARGATIDDGLPHVRPRQLRRAVHVAVDLVVLRWLALTTRPFQLGQPPFQKSGQP</sequence>
<dbReference type="AlphaFoldDB" id="A0A7E4V7Q6"/>
<dbReference type="WBParaSite" id="Pan_g17576.t1">
    <property type="protein sequence ID" value="Pan_g17576.t1"/>
    <property type="gene ID" value="Pan_g17576"/>
</dbReference>
<name>A0A7E4V7Q6_PANRE</name>
<evidence type="ECO:0000313" key="1">
    <source>
        <dbReference type="Proteomes" id="UP000492821"/>
    </source>
</evidence>
<accession>A0A7E4V7Q6</accession>
<reference evidence="2" key="2">
    <citation type="submission" date="2020-10" db="UniProtKB">
        <authorList>
            <consortium name="WormBaseParasite"/>
        </authorList>
    </citation>
    <scope>IDENTIFICATION</scope>
</reference>
<evidence type="ECO:0000313" key="2">
    <source>
        <dbReference type="WBParaSite" id="Pan_g17576.t1"/>
    </source>
</evidence>
<organism evidence="1 2">
    <name type="scientific">Panagrellus redivivus</name>
    <name type="common">Microworm</name>
    <dbReference type="NCBI Taxonomy" id="6233"/>
    <lineage>
        <taxon>Eukaryota</taxon>
        <taxon>Metazoa</taxon>
        <taxon>Ecdysozoa</taxon>
        <taxon>Nematoda</taxon>
        <taxon>Chromadorea</taxon>
        <taxon>Rhabditida</taxon>
        <taxon>Tylenchina</taxon>
        <taxon>Panagrolaimomorpha</taxon>
        <taxon>Panagrolaimoidea</taxon>
        <taxon>Panagrolaimidae</taxon>
        <taxon>Panagrellus</taxon>
    </lineage>
</organism>
<protein>
    <submittedName>
        <fullName evidence="2">Transposase</fullName>
    </submittedName>
</protein>
<dbReference type="Proteomes" id="UP000492821">
    <property type="component" value="Unassembled WGS sequence"/>
</dbReference>
<proteinExistence type="predicted"/>
<reference evidence="1" key="1">
    <citation type="journal article" date="2013" name="Genetics">
        <title>The draft genome and transcriptome of Panagrellus redivivus are shaped by the harsh demands of a free-living lifestyle.</title>
        <authorList>
            <person name="Srinivasan J."/>
            <person name="Dillman A.R."/>
            <person name="Macchietto M.G."/>
            <person name="Heikkinen L."/>
            <person name="Lakso M."/>
            <person name="Fracchia K.M."/>
            <person name="Antoshechkin I."/>
            <person name="Mortazavi A."/>
            <person name="Wong G."/>
            <person name="Sternberg P.W."/>
        </authorList>
    </citation>
    <scope>NUCLEOTIDE SEQUENCE [LARGE SCALE GENOMIC DNA]</scope>
    <source>
        <strain evidence="1">MT8872</strain>
    </source>
</reference>
<keyword evidence="1" id="KW-1185">Reference proteome</keyword>